<dbReference type="InterPro" id="IPR000873">
    <property type="entry name" value="AMP-dep_synth/lig_dom"/>
</dbReference>
<evidence type="ECO:0000256" key="1">
    <source>
        <dbReference type="ARBA" id="ARBA00006432"/>
    </source>
</evidence>
<dbReference type="InterPro" id="IPR025110">
    <property type="entry name" value="AMP-bd_C"/>
</dbReference>
<dbReference type="PROSITE" id="PS00455">
    <property type="entry name" value="AMP_BINDING"/>
    <property type="match status" value="1"/>
</dbReference>
<dbReference type="InterPro" id="IPR020845">
    <property type="entry name" value="AMP-binding_CS"/>
</dbReference>
<dbReference type="Proteomes" id="UP000198327">
    <property type="component" value="Unassembled WGS sequence"/>
</dbReference>
<dbReference type="GO" id="GO:0016405">
    <property type="term" value="F:CoA-ligase activity"/>
    <property type="evidence" value="ECO:0007669"/>
    <property type="project" value="TreeGrafter"/>
</dbReference>
<evidence type="ECO:0000256" key="2">
    <source>
        <dbReference type="ARBA" id="ARBA00022598"/>
    </source>
</evidence>
<dbReference type="PANTHER" id="PTHR24096:SF149">
    <property type="entry name" value="AMP-BINDING DOMAIN-CONTAINING PROTEIN-RELATED"/>
    <property type="match status" value="1"/>
</dbReference>
<dbReference type="Gene3D" id="3.30.300.30">
    <property type="match status" value="1"/>
</dbReference>
<accession>A0A239HM86</accession>
<feature type="domain" description="AMP-dependent synthetase/ligase" evidence="3">
    <location>
        <begin position="32"/>
        <end position="384"/>
    </location>
</feature>
<dbReference type="FunFam" id="3.30.300.30:FF:000007">
    <property type="entry name" value="4-coumarate--CoA ligase 2"/>
    <property type="match status" value="1"/>
</dbReference>
<dbReference type="Pfam" id="PF13193">
    <property type="entry name" value="AMP-binding_C"/>
    <property type="match status" value="1"/>
</dbReference>
<dbReference type="AlphaFoldDB" id="A0A239HM86"/>
<organism evidence="5 6">
    <name type="scientific">Rhodococcoides kyotonense</name>
    <dbReference type="NCBI Taxonomy" id="398843"/>
    <lineage>
        <taxon>Bacteria</taxon>
        <taxon>Bacillati</taxon>
        <taxon>Actinomycetota</taxon>
        <taxon>Actinomycetes</taxon>
        <taxon>Mycobacteriales</taxon>
        <taxon>Nocardiaceae</taxon>
        <taxon>Rhodococcoides</taxon>
    </lineage>
</organism>
<evidence type="ECO:0000313" key="6">
    <source>
        <dbReference type="Proteomes" id="UP000198327"/>
    </source>
</evidence>
<dbReference type="InterPro" id="IPR045851">
    <property type="entry name" value="AMP-bd_C_sf"/>
</dbReference>
<dbReference type="RefSeq" id="WP_089246095.1">
    <property type="nucleotide sequence ID" value="NZ_FZOW01000005.1"/>
</dbReference>
<dbReference type="SUPFAM" id="SSF56801">
    <property type="entry name" value="Acetyl-CoA synthetase-like"/>
    <property type="match status" value="1"/>
</dbReference>
<dbReference type="EMBL" id="FZOW01000005">
    <property type="protein sequence ID" value="SNS82499.1"/>
    <property type="molecule type" value="Genomic_DNA"/>
</dbReference>
<comment type="similarity">
    <text evidence="1">Belongs to the ATP-dependent AMP-binding enzyme family.</text>
</comment>
<gene>
    <name evidence="5" type="ORF">SAMN05421642_105342</name>
</gene>
<keyword evidence="6" id="KW-1185">Reference proteome</keyword>
<feature type="domain" description="AMP-binding enzyme C-terminal" evidence="4">
    <location>
        <begin position="435"/>
        <end position="510"/>
    </location>
</feature>
<dbReference type="Pfam" id="PF00501">
    <property type="entry name" value="AMP-binding"/>
    <property type="match status" value="1"/>
</dbReference>
<dbReference type="OrthoDB" id="3970410at2"/>
<dbReference type="InterPro" id="IPR042099">
    <property type="entry name" value="ANL_N_sf"/>
</dbReference>
<dbReference type="PANTHER" id="PTHR24096">
    <property type="entry name" value="LONG-CHAIN-FATTY-ACID--COA LIGASE"/>
    <property type="match status" value="1"/>
</dbReference>
<evidence type="ECO:0000259" key="3">
    <source>
        <dbReference type="Pfam" id="PF00501"/>
    </source>
</evidence>
<reference evidence="6" key="1">
    <citation type="submission" date="2017-06" db="EMBL/GenBank/DDBJ databases">
        <authorList>
            <person name="Varghese N."/>
            <person name="Submissions S."/>
        </authorList>
    </citation>
    <scope>NUCLEOTIDE SEQUENCE [LARGE SCALE GENOMIC DNA]</scope>
    <source>
        <strain evidence="6">JCM 23211</strain>
    </source>
</reference>
<evidence type="ECO:0000313" key="5">
    <source>
        <dbReference type="EMBL" id="SNS82499.1"/>
    </source>
</evidence>
<evidence type="ECO:0000259" key="4">
    <source>
        <dbReference type="Pfam" id="PF13193"/>
    </source>
</evidence>
<name>A0A239HM86_9NOCA</name>
<proteinExistence type="inferred from homology"/>
<protein>
    <submittedName>
        <fullName evidence="5">Acyl-CoA synthetase (AMP-forming)/AMP-acid ligase II</fullName>
    </submittedName>
</protein>
<dbReference type="Gene3D" id="3.40.50.12780">
    <property type="entry name" value="N-terminal domain of ligase-like"/>
    <property type="match status" value="1"/>
</dbReference>
<sequence>MPFHSPFPAVTIPECSLVDYVLGDLSASDLQRRAVLDYASGDTLTYGELVNAVDTFVDRLPRELQRGDVVALIGPNSARWIVAYLGCLKAGLVVTPITTLSTADEIARQIITAAAQLLYFDGAVSTTAVEGAATAGLAASAMRALDDIPLTAEKCSPLGTASVIDSRSELAVLPFSSGTTGVPKGVMLSHHNLIANLCQIEDAMDLDAGDVVMGLLPFSHIYGMSVVLNLALRRRATVVVLRSFTLEAALSLIESERITHLPVAPPVMVALGKDARVANFDTTSVRIVLSGAAPLDAALAATVRARLGCEVRQAYGMTEMSPVSHIAPATIDTVPAESVGFTVANMTCKLVDPATGEEHIQPAAGTSSPGELRCTGPNVMIGYLDNPSATQDAFDDDGYLRTGDIAVVDASGAVTIVDRLKELIKYKGYQVAPAELEGILLSHNAITDAAVIGQPLGNGDEAPHAFVVRSEGSELTRSDVIEHVQARVAPYKKIREVTFVDVIPKSASGKILRRVLRQPTGVVEHG</sequence>
<keyword evidence="2 5" id="KW-0436">Ligase</keyword>